<accession>A0AAN0K8P6</accession>
<dbReference type="PANTHER" id="PTHR43736">
    <property type="entry name" value="ADP-RIBOSE PYROPHOSPHATASE"/>
    <property type="match status" value="1"/>
</dbReference>
<keyword evidence="2" id="KW-0378">Hydrolase</keyword>
<evidence type="ECO:0000256" key="1">
    <source>
        <dbReference type="ARBA" id="ARBA00005582"/>
    </source>
</evidence>
<dbReference type="SUPFAM" id="SSF55811">
    <property type="entry name" value="Nudix"/>
    <property type="match status" value="1"/>
</dbReference>
<evidence type="ECO:0000256" key="2">
    <source>
        <dbReference type="ARBA" id="ARBA00022801"/>
    </source>
</evidence>
<dbReference type="Pfam" id="PF00293">
    <property type="entry name" value="NUDIX"/>
    <property type="match status" value="1"/>
</dbReference>
<dbReference type="Proteomes" id="UP001431656">
    <property type="component" value="Chromosome"/>
</dbReference>
<dbReference type="GO" id="GO:0016787">
    <property type="term" value="F:hydrolase activity"/>
    <property type="evidence" value="ECO:0007669"/>
    <property type="project" value="UniProtKB-KW"/>
</dbReference>
<evidence type="ECO:0000256" key="3">
    <source>
        <dbReference type="SAM" id="MobiDB-lite"/>
    </source>
</evidence>
<dbReference type="PROSITE" id="PS51462">
    <property type="entry name" value="NUDIX"/>
    <property type="match status" value="1"/>
</dbReference>
<dbReference type="KEGG" id="broo:brsh051_19870"/>
<dbReference type="InterPro" id="IPR020476">
    <property type="entry name" value="Nudix_hydrolase"/>
</dbReference>
<dbReference type="CDD" id="cd02883">
    <property type="entry name" value="NUDIX_Hydrolase"/>
    <property type="match status" value="1"/>
</dbReference>
<proteinExistence type="inferred from homology"/>
<keyword evidence="6" id="KW-1185">Reference proteome</keyword>
<gene>
    <name evidence="5" type="ORF">brsh051_19870</name>
</gene>
<dbReference type="InterPro" id="IPR015797">
    <property type="entry name" value="NUDIX_hydrolase-like_dom_sf"/>
</dbReference>
<dbReference type="PRINTS" id="PR00502">
    <property type="entry name" value="NUDIXFAMILY"/>
</dbReference>
<sequence>MTHPLSTHLDDQGIVLTTQVRPRANNSRPPRVKSRGLDPSLTIAQDEKPVPHQRVAAYAIVRSQRGVLGTQCSDRTAIPGLWQLPGGGLEQGETPSEGVMREIMEESSQRVRISRLIDVQSDHWIGRSPSGVLEDFQALRIIYTAVCADPTDPLVLDVGGTTMAASWVPVPRWRSLPWTSGARSLLDRHLNHIRLR</sequence>
<evidence type="ECO:0000313" key="6">
    <source>
        <dbReference type="Proteomes" id="UP001431656"/>
    </source>
</evidence>
<comment type="similarity">
    <text evidence="1">Belongs to the Nudix hydrolase family.</text>
</comment>
<evidence type="ECO:0000313" key="5">
    <source>
        <dbReference type="EMBL" id="BEH02706.1"/>
    </source>
</evidence>
<dbReference type="PANTHER" id="PTHR43736:SF1">
    <property type="entry name" value="DIHYDRONEOPTERIN TRIPHOSPHATE DIPHOSPHATASE"/>
    <property type="match status" value="1"/>
</dbReference>
<dbReference type="EMBL" id="AP028056">
    <property type="protein sequence ID" value="BEH02706.1"/>
    <property type="molecule type" value="Genomic_DNA"/>
</dbReference>
<feature type="domain" description="Nudix hydrolase" evidence="4">
    <location>
        <begin position="51"/>
        <end position="190"/>
    </location>
</feature>
<evidence type="ECO:0000259" key="4">
    <source>
        <dbReference type="PROSITE" id="PS51462"/>
    </source>
</evidence>
<feature type="region of interest" description="Disordered" evidence="3">
    <location>
        <begin position="20"/>
        <end position="48"/>
    </location>
</feature>
<protein>
    <recommendedName>
        <fullName evidence="4">Nudix hydrolase domain-containing protein</fullName>
    </recommendedName>
</protein>
<reference evidence="5" key="1">
    <citation type="journal article" date="2024" name="Int. J. Syst. Evol. Microbiol.">
        <title>Brooklawnia propionicigenes sp. nov., a facultatively anaerobic, propionate-producing bacterium isolated from a methanogenic reactor treating waste from cattle farms.</title>
        <authorList>
            <person name="Akita Y."/>
            <person name="Ueki A."/>
            <person name="Tonouchi A."/>
            <person name="Sugawara Y."/>
            <person name="Honma S."/>
            <person name="Kaku N."/>
            <person name="Ueki K."/>
        </authorList>
    </citation>
    <scope>NUCLEOTIDE SEQUENCE</scope>
    <source>
        <strain evidence="5">SH051</strain>
    </source>
</reference>
<dbReference type="Gene3D" id="3.90.79.10">
    <property type="entry name" value="Nucleoside Triphosphate Pyrophosphohydrolase"/>
    <property type="match status" value="1"/>
</dbReference>
<dbReference type="InterPro" id="IPR000086">
    <property type="entry name" value="NUDIX_hydrolase_dom"/>
</dbReference>
<name>A0AAN0K8P6_9ACTN</name>
<organism evidence="5 6">
    <name type="scientific">Brooklawnia propionicigenes</name>
    <dbReference type="NCBI Taxonomy" id="3041175"/>
    <lineage>
        <taxon>Bacteria</taxon>
        <taxon>Bacillati</taxon>
        <taxon>Actinomycetota</taxon>
        <taxon>Actinomycetes</taxon>
        <taxon>Propionibacteriales</taxon>
        <taxon>Propionibacteriaceae</taxon>
        <taxon>Brooklawnia</taxon>
    </lineage>
</organism>
<dbReference type="AlphaFoldDB" id="A0AAN0K8P6"/>